<dbReference type="PROSITE" id="PS50885">
    <property type="entry name" value="HAMP"/>
    <property type="match status" value="1"/>
</dbReference>
<evidence type="ECO:0000256" key="10">
    <source>
        <dbReference type="SAM" id="MobiDB-lite"/>
    </source>
</evidence>
<protein>
    <submittedName>
        <fullName evidence="14">Methyl-accepting chemotaxis protein</fullName>
    </submittedName>
</protein>
<dbReference type="InterPro" id="IPR004089">
    <property type="entry name" value="MCPsignal_dom"/>
</dbReference>
<evidence type="ECO:0000256" key="11">
    <source>
        <dbReference type="SAM" id="Phobius"/>
    </source>
</evidence>
<dbReference type="SMART" id="SM00304">
    <property type="entry name" value="HAMP"/>
    <property type="match status" value="1"/>
</dbReference>
<keyword evidence="7 9" id="KW-0807">Transducer</keyword>
<accession>A0A399IJ61</accession>
<dbReference type="Pfam" id="PF00015">
    <property type="entry name" value="MCPsignal"/>
    <property type="match status" value="1"/>
</dbReference>
<dbReference type="EMBL" id="QXDJ01000005">
    <property type="protein sequence ID" value="RII33054.1"/>
    <property type="molecule type" value="Genomic_DNA"/>
</dbReference>
<evidence type="ECO:0000256" key="2">
    <source>
        <dbReference type="ARBA" id="ARBA00022475"/>
    </source>
</evidence>
<reference evidence="14 15" key="1">
    <citation type="submission" date="2018-08" db="EMBL/GenBank/DDBJ databases">
        <title>Genome of Clostridium chromiireducens C1, DSM12136.</title>
        <authorList>
            <person name="Xing M."/>
            <person name="Wei Y."/>
            <person name="Ang E.L."/>
            <person name="Zhao H."/>
            <person name="Zhang Y."/>
        </authorList>
    </citation>
    <scope>NUCLEOTIDE SEQUENCE [LARGE SCALE GENOMIC DNA]</scope>
    <source>
        <strain evidence="14 15">C1</strain>
    </source>
</reference>
<comment type="subcellular location">
    <subcellularLocation>
        <location evidence="1">Cell membrane</location>
        <topology evidence="1">Multi-pass membrane protein</topology>
    </subcellularLocation>
</comment>
<dbReference type="SUPFAM" id="SSF58104">
    <property type="entry name" value="Methyl-accepting chemotaxis protein (MCP) signaling domain"/>
    <property type="match status" value="1"/>
</dbReference>
<dbReference type="Gene3D" id="1.10.287.950">
    <property type="entry name" value="Methyl-accepting chemotaxis protein"/>
    <property type="match status" value="1"/>
</dbReference>
<dbReference type="PROSITE" id="PS50111">
    <property type="entry name" value="CHEMOTAXIS_TRANSDUC_2"/>
    <property type="match status" value="1"/>
</dbReference>
<evidence type="ECO:0000313" key="15">
    <source>
        <dbReference type="Proteomes" id="UP000265930"/>
    </source>
</evidence>
<dbReference type="CDD" id="cd06225">
    <property type="entry name" value="HAMP"/>
    <property type="match status" value="1"/>
</dbReference>
<dbReference type="GO" id="GO:0005886">
    <property type="term" value="C:plasma membrane"/>
    <property type="evidence" value="ECO:0007669"/>
    <property type="project" value="UniProtKB-SubCell"/>
</dbReference>
<dbReference type="AlphaFoldDB" id="A0A399IJ61"/>
<name>A0A399IJ61_9CLOT</name>
<feature type="domain" description="HAMP" evidence="13">
    <location>
        <begin position="304"/>
        <end position="359"/>
    </location>
</feature>
<evidence type="ECO:0000256" key="8">
    <source>
        <dbReference type="ARBA" id="ARBA00029447"/>
    </source>
</evidence>
<feature type="domain" description="Methyl-accepting transducer" evidence="12">
    <location>
        <begin position="378"/>
        <end position="635"/>
    </location>
</feature>
<evidence type="ECO:0000256" key="5">
    <source>
        <dbReference type="ARBA" id="ARBA00022989"/>
    </source>
</evidence>
<evidence type="ECO:0000259" key="12">
    <source>
        <dbReference type="PROSITE" id="PS50111"/>
    </source>
</evidence>
<dbReference type="RefSeq" id="WP_119367740.1">
    <property type="nucleotide sequence ID" value="NZ_QXDJ01000005.1"/>
</dbReference>
<evidence type="ECO:0000256" key="6">
    <source>
        <dbReference type="ARBA" id="ARBA00023136"/>
    </source>
</evidence>
<dbReference type="Pfam" id="PF02743">
    <property type="entry name" value="dCache_1"/>
    <property type="match status" value="1"/>
</dbReference>
<dbReference type="Gene3D" id="6.10.340.10">
    <property type="match status" value="1"/>
</dbReference>
<proteinExistence type="inferred from homology"/>
<gene>
    <name evidence="14" type="ORF">D2A34_19680</name>
</gene>
<dbReference type="InterPro" id="IPR033479">
    <property type="entry name" value="dCache_1"/>
</dbReference>
<comment type="similarity">
    <text evidence="8">Belongs to the methyl-accepting chemotaxis (MCP) protein family.</text>
</comment>
<evidence type="ECO:0000313" key="14">
    <source>
        <dbReference type="EMBL" id="RII33054.1"/>
    </source>
</evidence>
<keyword evidence="6 11" id="KW-0472">Membrane</keyword>
<evidence type="ECO:0000256" key="3">
    <source>
        <dbReference type="ARBA" id="ARBA00022500"/>
    </source>
</evidence>
<keyword evidence="3" id="KW-0145">Chemotaxis</keyword>
<dbReference type="PANTHER" id="PTHR32089">
    <property type="entry name" value="METHYL-ACCEPTING CHEMOTAXIS PROTEIN MCPB"/>
    <property type="match status" value="1"/>
</dbReference>
<dbReference type="SMART" id="SM00283">
    <property type="entry name" value="MA"/>
    <property type="match status" value="1"/>
</dbReference>
<dbReference type="Pfam" id="PF00672">
    <property type="entry name" value="HAMP"/>
    <property type="match status" value="1"/>
</dbReference>
<dbReference type="InterPro" id="IPR029151">
    <property type="entry name" value="Sensor-like_sf"/>
</dbReference>
<sequence length="664" mass="72507">MKSIKTKMMISLGMLILIMCIGFGLDSYITSKKALVSNVNSTLPQIAIQTASSVEQKFMGDLMTLESLASREDIADPNNPYENKIKILKSEAKRLGYIKMGIADLKGDVLYSDEKTSNVNDREYFQKAKAGSKNISDPIISKTDGSVVIAYAIPVKFNDSIVGVLVSTVSSDALSKFTNNVKFGETGNAFMVNKSGVVVAHTNVDLVKKMYNPIEEAKKDSKLNGLAGVITTMTQGNAGTGYYYYNGVNKYVGYAPVNNTNWSIAVVINENEILSQLTAMRVSIAATSFIFLVIGIIFIYLISNKIADAIKRTSKHLDRLAKGDLSFEVSSKYINSKDEIGQMAKSIIEMKTSLSGMILSIRESSDKIHDQAQNLSSVSQEMSSSSENIALAINNVALGNSSQAEELISSTQLLDSFSEGLTNMVGEISVIDRNSQEINLKAKENSDNMENMKSSIKNIDISFNSFSEKILQLTQSIKQINDITNIINSIADQTNLLALNAAIEAARAGESGRGFSVVADEIRKLAEESKNSSENINKLIQEIEKEAILISNDTNNMIDELDDQVKIINYSAESFENIIDSINNIIPKIEYINSTAIDLNSSKNNIVDKLTCISAISEENSASSEEISASSEELNASSEEVASSSEVLSKMTEEMSEQVNRFII</sequence>
<dbReference type="CDD" id="cd12912">
    <property type="entry name" value="PDC2_MCP_like"/>
    <property type="match status" value="1"/>
</dbReference>
<keyword evidence="5 11" id="KW-1133">Transmembrane helix</keyword>
<evidence type="ECO:0000256" key="4">
    <source>
        <dbReference type="ARBA" id="ARBA00022692"/>
    </source>
</evidence>
<keyword evidence="2" id="KW-1003">Cell membrane</keyword>
<organism evidence="14 15">
    <name type="scientific">Clostridium chromiireducens</name>
    <dbReference type="NCBI Taxonomy" id="225345"/>
    <lineage>
        <taxon>Bacteria</taxon>
        <taxon>Bacillati</taxon>
        <taxon>Bacillota</taxon>
        <taxon>Clostridia</taxon>
        <taxon>Eubacteriales</taxon>
        <taxon>Clostridiaceae</taxon>
        <taxon>Clostridium</taxon>
    </lineage>
</organism>
<evidence type="ECO:0000256" key="9">
    <source>
        <dbReference type="PROSITE-ProRule" id="PRU00284"/>
    </source>
</evidence>
<dbReference type="CDD" id="cd12914">
    <property type="entry name" value="PDC1_DGC_like"/>
    <property type="match status" value="1"/>
</dbReference>
<dbReference type="Proteomes" id="UP000265930">
    <property type="component" value="Unassembled WGS sequence"/>
</dbReference>
<evidence type="ECO:0000256" key="1">
    <source>
        <dbReference type="ARBA" id="ARBA00004651"/>
    </source>
</evidence>
<keyword evidence="4 11" id="KW-0812">Transmembrane</keyword>
<feature type="compositionally biased region" description="Low complexity" evidence="10">
    <location>
        <begin position="622"/>
        <end position="649"/>
    </location>
</feature>
<feature type="transmembrane region" description="Helical" evidence="11">
    <location>
        <begin position="282"/>
        <end position="302"/>
    </location>
</feature>
<dbReference type="PANTHER" id="PTHR32089:SF112">
    <property type="entry name" value="LYSOZYME-LIKE PROTEIN-RELATED"/>
    <property type="match status" value="1"/>
</dbReference>
<feature type="region of interest" description="Disordered" evidence="10">
    <location>
        <begin position="622"/>
        <end position="650"/>
    </location>
</feature>
<comment type="caution">
    <text evidence="14">The sequence shown here is derived from an EMBL/GenBank/DDBJ whole genome shotgun (WGS) entry which is preliminary data.</text>
</comment>
<evidence type="ECO:0000256" key="7">
    <source>
        <dbReference type="ARBA" id="ARBA00023224"/>
    </source>
</evidence>
<dbReference type="GO" id="GO:0006935">
    <property type="term" value="P:chemotaxis"/>
    <property type="evidence" value="ECO:0007669"/>
    <property type="project" value="UniProtKB-KW"/>
</dbReference>
<dbReference type="GO" id="GO:0007165">
    <property type="term" value="P:signal transduction"/>
    <property type="evidence" value="ECO:0007669"/>
    <property type="project" value="UniProtKB-KW"/>
</dbReference>
<evidence type="ECO:0000259" key="13">
    <source>
        <dbReference type="PROSITE" id="PS50885"/>
    </source>
</evidence>
<dbReference type="Gene3D" id="3.30.450.20">
    <property type="entry name" value="PAS domain"/>
    <property type="match status" value="1"/>
</dbReference>
<dbReference type="SUPFAM" id="SSF103190">
    <property type="entry name" value="Sensory domain-like"/>
    <property type="match status" value="1"/>
</dbReference>
<dbReference type="InterPro" id="IPR003660">
    <property type="entry name" value="HAMP_dom"/>
</dbReference>